<dbReference type="EMBL" id="CP094929">
    <property type="protein sequence ID" value="UOM50823.1"/>
    <property type="molecule type" value="Genomic_DNA"/>
</dbReference>
<dbReference type="PANTHER" id="PTHR35811:SF1">
    <property type="entry name" value="HTH OST-TYPE DOMAIN-CONTAINING PROTEIN"/>
    <property type="match status" value="1"/>
</dbReference>
<protein>
    <submittedName>
        <fullName evidence="2">NYN domain-containing protein</fullName>
    </submittedName>
</protein>
<proteinExistence type="predicted"/>
<name>A0ABY4D958_9SPIR</name>
<evidence type="ECO:0000313" key="2">
    <source>
        <dbReference type="EMBL" id="UOM50823.1"/>
    </source>
</evidence>
<organism evidence="2 3">
    <name type="scientific">Sphaerochaeta associata</name>
    <dbReference type="NCBI Taxonomy" id="1129264"/>
    <lineage>
        <taxon>Bacteria</taxon>
        <taxon>Pseudomonadati</taxon>
        <taxon>Spirochaetota</taxon>
        <taxon>Spirochaetia</taxon>
        <taxon>Spirochaetales</taxon>
        <taxon>Sphaerochaetaceae</taxon>
        <taxon>Sphaerochaeta</taxon>
    </lineage>
</organism>
<gene>
    <name evidence="2" type="ORF">MUG09_14770</name>
</gene>
<sequence length="266" mass="30691">MRRKNNAIYIDLENIPSGLDLKMLFEELTLKHNDSPEEENIFVIKMACGNSKSIKKLEKQLAEYNFTIRDTPSITTNYKNRADLIISLEALETIIINTPVIDRYVFITSDSDFTVIMEALRKYGKEVYLVTKEAVSDKPIFNNCCDEILIIETFMPKPKAEEPKGAEKDKAKKVEKPDAAHTKKMDILVEDLMRKVVESFDPDAWQLVSYAGVKFHQMDKSRMIERSSYRSLGNLLSKLEQERFIERKLNEKGHPEIRKASQANHA</sequence>
<dbReference type="Proteomes" id="UP000829708">
    <property type="component" value="Chromosome"/>
</dbReference>
<feature type="domain" description="NYN" evidence="1">
    <location>
        <begin position="7"/>
        <end position="150"/>
    </location>
</feature>
<dbReference type="RefSeq" id="WP_244772208.1">
    <property type="nucleotide sequence ID" value="NZ_CP094929.1"/>
</dbReference>
<dbReference type="Gene3D" id="3.40.50.1010">
    <property type="entry name" value="5'-nuclease"/>
    <property type="match status" value="1"/>
</dbReference>
<evidence type="ECO:0000313" key="3">
    <source>
        <dbReference type="Proteomes" id="UP000829708"/>
    </source>
</evidence>
<dbReference type="PANTHER" id="PTHR35811">
    <property type="entry name" value="SLR1870 PROTEIN"/>
    <property type="match status" value="1"/>
</dbReference>
<keyword evidence="3" id="KW-1185">Reference proteome</keyword>
<accession>A0ABY4D958</accession>
<dbReference type="Pfam" id="PF01936">
    <property type="entry name" value="NYN"/>
    <property type="match status" value="1"/>
</dbReference>
<evidence type="ECO:0000259" key="1">
    <source>
        <dbReference type="Pfam" id="PF01936"/>
    </source>
</evidence>
<reference evidence="3" key="1">
    <citation type="journal article" date="2024" name="J Bioinform Genom">
        <title>Complete genome sequence of the type strain bacterium Sphaerochaeta associata GLS2t (VKM B-2742)t.</title>
        <authorList>
            <person name="Troshina O.Y."/>
            <person name="Tepeeva A.N."/>
            <person name="Arzamasceva V.O."/>
            <person name="Whitman W.B."/>
            <person name="Varghese N."/>
            <person name="Shapiro N."/>
            <person name="Woyke T."/>
            <person name="Kripides N.C."/>
            <person name="Vasilenko O.V."/>
        </authorList>
    </citation>
    <scope>NUCLEOTIDE SEQUENCE [LARGE SCALE GENOMIC DNA]</scope>
    <source>
        <strain evidence="3">GLS2T</strain>
    </source>
</reference>
<dbReference type="InterPro" id="IPR021139">
    <property type="entry name" value="NYN"/>
</dbReference>